<feature type="transmembrane region" description="Helical" evidence="6">
    <location>
        <begin position="111"/>
        <end position="130"/>
    </location>
</feature>
<dbReference type="Proteomes" id="UP000827724">
    <property type="component" value="Unassembled WGS sequence"/>
</dbReference>
<feature type="transmembrane region" description="Helical" evidence="6">
    <location>
        <begin position="437"/>
        <end position="457"/>
    </location>
</feature>
<feature type="transmembrane region" description="Helical" evidence="6">
    <location>
        <begin position="174"/>
        <end position="193"/>
    </location>
</feature>
<feature type="transmembrane region" description="Helical" evidence="6">
    <location>
        <begin position="205"/>
        <end position="227"/>
    </location>
</feature>
<dbReference type="PANTHER" id="PTHR42718:SF11">
    <property type="entry name" value="MAJOR FACILITATOR SUPERFAMILY (MFS) PROFILE DOMAIN-CONTAINING PROTEIN"/>
    <property type="match status" value="1"/>
</dbReference>
<dbReference type="InterPro" id="IPR011701">
    <property type="entry name" value="MFS"/>
</dbReference>
<evidence type="ECO:0000313" key="9">
    <source>
        <dbReference type="Proteomes" id="UP000827724"/>
    </source>
</evidence>
<dbReference type="PANTHER" id="PTHR42718">
    <property type="entry name" value="MAJOR FACILITATOR SUPERFAMILY MULTIDRUG TRANSPORTER MFSC"/>
    <property type="match status" value="1"/>
</dbReference>
<feature type="transmembrane region" description="Helical" evidence="6">
    <location>
        <begin position="273"/>
        <end position="294"/>
    </location>
</feature>
<dbReference type="EMBL" id="JAIWOZ010000002">
    <property type="protein sequence ID" value="KAH6608388.1"/>
    <property type="molecule type" value="Genomic_DNA"/>
</dbReference>
<evidence type="ECO:0000259" key="7">
    <source>
        <dbReference type="PROSITE" id="PS50850"/>
    </source>
</evidence>
<keyword evidence="9" id="KW-1185">Reference proteome</keyword>
<dbReference type="GO" id="GO:0022857">
    <property type="term" value="F:transmembrane transporter activity"/>
    <property type="evidence" value="ECO:0007669"/>
    <property type="project" value="InterPro"/>
</dbReference>
<evidence type="ECO:0000313" key="8">
    <source>
        <dbReference type="EMBL" id="KAH6608388.1"/>
    </source>
</evidence>
<evidence type="ECO:0000256" key="4">
    <source>
        <dbReference type="ARBA" id="ARBA00023136"/>
    </source>
</evidence>
<sequence>MSEKDNKLLAQDAVVVVTETDDELSQNIDVEKLGRQRPEAFSSTWMEIAFVISILGSLSMADFVISGFQVVLPNLIEPLNIPLEAQTWPSSVLTLAAGAFLFPLGRLADMYGGYLLFNGGVVWFAAWSVIGGFTRNFIMLVVCRAMLGIGAAAFLPAGISLLGRIYRPGPRKNIVFSLYGAIAPLGFFSGIIIGGLAQDLLSWRWFFWLGGILSAVFALGTILTAPRDYQEARKMNVKMDWWGVFTTVPGLVLLIYALTDSANAPHGWASPQILATLILGLVFLGAAVYVEGWVAEAPLIPADIFRVKCMKRMLLCLFITWGVFNIYLFYANFYIETILKKPPLLTAVYFAPWAAGGLILATTSGLILHLLSNKVLIIASGISKIIAVLMFAIMPDNPNYWAWIFPAMLCEAACVDVLWTVSNVFLTTSLPKNRQGLAGALISVMLFLGGAFFLAIADVAREQFALKGMDLKHQYKNVFWIGVGLAGSALIVCFFMDLDKAGSALTVDEKAARKTGNAPSETESDADSCVDGTRVEPMLGVVVDSAERTRNDEHDSKDSA</sequence>
<feature type="transmembrane region" description="Helical" evidence="6">
    <location>
        <begin position="239"/>
        <end position="258"/>
    </location>
</feature>
<evidence type="ECO:0000256" key="5">
    <source>
        <dbReference type="SAM" id="MobiDB-lite"/>
    </source>
</evidence>
<dbReference type="AlphaFoldDB" id="A0A9P8QSF4"/>
<dbReference type="InterPro" id="IPR036259">
    <property type="entry name" value="MFS_trans_sf"/>
</dbReference>
<feature type="transmembrane region" description="Helical" evidence="6">
    <location>
        <begin position="136"/>
        <end position="162"/>
    </location>
</feature>
<organism evidence="8 9">
    <name type="scientific">Trichoderma cornu-damae</name>
    <dbReference type="NCBI Taxonomy" id="654480"/>
    <lineage>
        <taxon>Eukaryota</taxon>
        <taxon>Fungi</taxon>
        <taxon>Dikarya</taxon>
        <taxon>Ascomycota</taxon>
        <taxon>Pezizomycotina</taxon>
        <taxon>Sordariomycetes</taxon>
        <taxon>Hypocreomycetidae</taxon>
        <taxon>Hypocreales</taxon>
        <taxon>Hypocreaceae</taxon>
        <taxon>Trichoderma</taxon>
    </lineage>
</organism>
<comment type="caution">
    <text evidence="8">The sequence shown here is derived from an EMBL/GenBank/DDBJ whole genome shotgun (WGS) entry which is preliminary data.</text>
</comment>
<protein>
    <submittedName>
        <fullName evidence="8">Major facilitator superfamily transporter</fullName>
    </submittedName>
</protein>
<dbReference type="Pfam" id="PF07690">
    <property type="entry name" value="MFS_1"/>
    <property type="match status" value="1"/>
</dbReference>
<evidence type="ECO:0000256" key="3">
    <source>
        <dbReference type="ARBA" id="ARBA00022989"/>
    </source>
</evidence>
<evidence type="ECO:0000256" key="6">
    <source>
        <dbReference type="SAM" id="Phobius"/>
    </source>
</evidence>
<dbReference type="Gene3D" id="1.20.1720.10">
    <property type="entry name" value="Multidrug resistance protein D"/>
    <property type="match status" value="1"/>
</dbReference>
<evidence type="ECO:0000256" key="1">
    <source>
        <dbReference type="ARBA" id="ARBA00004141"/>
    </source>
</evidence>
<feature type="domain" description="Major facilitator superfamily (MFS) profile" evidence="7">
    <location>
        <begin position="48"/>
        <end position="501"/>
    </location>
</feature>
<dbReference type="SUPFAM" id="SSF103473">
    <property type="entry name" value="MFS general substrate transporter"/>
    <property type="match status" value="1"/>
</dbReference>
<evidence type="ECO:0000256" key="2">
    <source>
        <dbReference type="ARBA" id="ARBA00022692"/>
    </source>
</evidence>
<keyword evidence="3 6" id="KW-1133">Transmembrane helix</keyword>
<dbReference type="OrthoDB" id="5086884at2759"/>
<gene>
    <name evidence="8" type="ORF">Trco_001734</name>
</gene>
<feature type="transmembrane region" description="Helical" evidence="6">
    <location>
        <begin position="85"/>
        <end position="104"/>
    </location>
</feature>
<accession>A0A9P8QSF4</accession>
<dbReference type="InterPro" id="IPR020846">
    <property type="entry name" value="MFS_dom"/>
</dbReference>
<comment type="subcellular location">
    <subcellularLocation>
        <location evidence="1">Membrane</location>
        <topology evidence="1">Multi-pass membrane protein</topology>
    </subcellularLocation>
</comment>
<dbReference type="PROSITE" id="PS50850">
    <property type="entry name" value="MFS"/>
    <property type="match status" value="1"/>
</dbReference>
<feature type="transmembrane region" description="Helical" evidence="6">
    <location>
        <begin position="477"/>
        <end position="496"/>
    </location>
</feature>
<name>A0A9P8QSF4_9HYPO</name>
<dbReference type="GO" id="GO:0016020">
    <property type="term" value="C:membrane"/>
    <property type="evidence" value="ECO:0007669"/>
    <property type="project" value="UniProtKB-SubCell"/>
</dbReference>
<keyword evidence="2 6" id="KW-0812">Transmembrane</keyword>
<keyword evidence="4 6" id="KW-0472">Membrane</keyword>
<dbReference type="Gene3D" id="1.20.1250.20">
    <property type="entry name" value="MFS general substrate transporter like domains"/>
    <property type="match status" value="1"/>
</dbReference>
<feature type="transmembrane region" description="Helical" evidence="6">
    <location>
        <begin position="347"/>
        <end position="368"/>
    </location>
</feature>
<feature type="transmembrane region" description="Helical" evidence="6">
    <location>
        <begin position="45"/>
        <end position="65"/>
    </location>
</feature>
<reference evidence="8" key="1">
    <citation type="submission" date="2021-08" db="EMBL/GenBank/DDBJ databases">
        <title>Chromosome-Level Trichoderma cornu-damae using Hi-C Data.</title>
        <authorList>
            <person name="Kim C.S."/>
        </authorList>
    </citation>
    <scope>NUCLEOTIDE SEQUENCE</scope>
    <source>
        <strain evidence="8">KA19-0412C</strain>
    </source>
</reference>
<feature type="transmembrane region" description="Helical" evidence="6">
    <location>
        <begin position="314"/>
        <end position="335"/>
    </location>
</feature>
<proteinExistence type="predicted"/>
<feature type="transmembrane region" description="Helical" evidence="6">
    <location>
        <begin position="400"/>
        <end position="425"/>
    </location>
</feature>
<feature type="transmembrane region" description="Helical" evidence="6">
    <location>
        <begin position="375"/>
        <end position="394"/>
    </location>
</feature>
<feature type="region of interest" description="Disordered" evidence="5">
    <location>
        <begin position="512"/>
        <end position="536"/>
    </location>
</feature>